<accession>A0AAW9QKY4</accession>
<proteinExistence type="predicted"/>
<protein>
    <recommendedName>
        <fullName evidence="4">Sortase</fullName>
    </recommendedName>
</protein>
<name>A0AAW9QKY4_9BURK</name>
<keyword evidence="3" id="KW-1185">Reference proteome</keyword>
<evidence type="ECO:0000256" key="1">
    <source>
        <dbReference type="SAM" id="MobiDB-lite"/>
    </source>
</evidence>
<evidence type="ECO:0008006" key="4">
    <source>
        <dbReference type="Google" id="ProtNLM"/>
    </source>
</evidence>
<evidence type="ECO:0000313" key="3">
    <source>
        <dbReference type="Proteomes" id="UP001336250"/>
    </source>
</evidence>
<evidence type="ECO:0000313" key="2">
    <source>
        <dbReference type="EMBL" id="MEF7616274.1"/>
    </source>
</evidence>
<reference evidence="2 3" key="1">
    <citation type="submission" date="2024-02" db="EMBL/GenBank/DDBJ databases">
        <title>Genome sequence of Aquincola sp. MAHUQ-54.</title>
        <authorList>
            <person name="Huq M.A."/>
        </authorList>
    </citation>
    <scope>NUCLEOTIDE SEQUENCE [LARGE SCALE GENOMIC DNA]</scope>
    <source>
        <strain evidence="2 3">MAHUQ-54</strain>
    </source>
</reference>
<dbReference type="RefSeq" id="WP_332291727.1">
    <property type="nucleotide sequence ID" value="NZ_JAZIBG010000038.1"/>
</dbReference>
<comment type="caution">
    <text evidence="2">The sequence shown here is derived from an EMBL/GenBank/DDBJ whole genome shotgun (WGS) entry which is preliminary data.</text>
</comment>
<dbReference type="Proteomes" id="UP001336250">
    <property type="component" value="Unassembled WGS sequence"/>
</dbReference>
<organism evidence="2 3">
    <name type="scientific">Aquincola agrisoli</name>
    <dbReference type="NCBI Taxonomy" id="3119538"/>
    <lineage>
        <taxon>Bacteria</taxon>
        <taxon>Pseudomonadati</taxon>
        <taxon>Pseudomonadota</taxon>
        <taxon>Betaproteobacteria</taxon>
        <taxon>Burkholderiales</taxon>
        <taxon>Sphaerotilaceae</taxon>
        <taxon>Aquincola</taxon>
    </lineage>
</organism>
<dbReference type="EMBL" id="JAZIBG010000038">
    <property type="protein sequence ID" value="MEF7616274.1"/>
    <property type="molecule type" value="Genomic_DNA"/>
</dbReference>
<feature type="region of interest" description="Disordered" evidence="1">
    <location>
        <begin position="24"/>
        <end position="43"/>
    </location>
</feature>
<gene>
    <name evidence="2" type="ORF">V4F39_20335</name>
</gene>
<sequence>MNTLLHLAITVTVGSGLLLSGCASRTTPRGTPPQPAIEEPQTPILRTRYPDKACHEPVSQTIPFGDGLRKAPMPGAAYRITLSTQEVFEGVTPTGKVTLLSCAPIKQQDMLIEVGIGMRR</sequence>
<dbReference type="AlphaFoldDB" id="A0AAW9QKY4"/>